<protein>
    <recommendedName>
        <fullName evidence="2">Factor of DNA methylation 1-5/IDN2 domain-containing protein</fullName>
    </recommendedName>
</protein>
<evidence type="ECO:0000256" key="1">
    <source>
        <dbReference type="SAM" id="Coils"/>
    </source>
</evidence>
<dbReference type="PANTHER" id="PTHR21596">
    <property type="entry name" value="RIBONUCLEASE P SUBUNIT P38"/>
    <property type="match status" value="1"/>
</dbReference>
<dbReference type="GO" id="GO:0080188">
    <property type="term" value="P:gene silencing by siRNA-directed DNA methylation"/>
    <property type="evidence" value="ECO:0007669"/>
    <property type="project" value="InterPro"/>
</dbReference>
<reference evidence="3" key="1">
    <citation type="submission" date="2014-09" db="EMBL/GenBank/DDBJ databases">
        <authorList>
            <person name="Magalhaes I.L.F."/>
            <person name="Oliveira U."/>
            <person name="Santos F.R."/>
            <person name="Vidigal T.H.D.A."/>
            <person name="Brescovit A.D."/>
            <person name="Santos A.J."/>
        </authorList>
    </citation>
    <scope>NUCLEOTIDE SEQUENCE</scope>
    <source>
        <tissue evidence="3">Shoot tissue taken approximately 20 cm above the soil surface</tissue>
    </source>
</reference>
<dbReference type="EMBL" id="GBRH01240635">
    <property type="protein sequence ID" value="JAD57260.1"/>
    <property type="molecule type" value="Transcribed_RNA"/>
</dbReference>
<organism evidence="3">
    <name type="scientific">Arundo donax</name>
    <name type="common">Giant reed</name>
    <name type="synonym">Donax arundinaceus</name>
    <dbReference type="NCBI Taxonomy" id="35708"/>
    <lineage>
        <taxon>Eukaryota</taxon>
        <taxon>Viridiplantae</taxon>
        <taxon>Streptophyta</taxon>
        <taxon>Embryophyta</taxon>
        <taxon>Tracheophyta</taxon>
        <taxon>Spermatophyta</taxon>
        <taxon>Magnoliopsida</taxon>
        <taxon>Liliopsida</taxon>
        <taxon>Poales</taxon>
        <taxon>Poaceae</taxon>
        <taxon>PACMAD clade</taxon>
        <taxon>Arundinoideae</taxon>
        <taxon>Arundineae</taxon>
        <taxon>Arundo</taxon>
    </lineage>
</organism>
<proteinExistence type="predicted"/>
<dbReference type="InterPro" id="IPR045177">
    <property type="entry name" value="FDM1-5/IDN2"/>
</dbReference>
<reference evidence="3" key="2">
    <citation type="journal article" date="2015" name="Data Brief">
        <title>Shoot transcriptome of the giant reed, Arundo donax.</title>
        <authorList>
            <person name="Barrero R.A."/>
            <person name="Guerrero F.D."/>
            <person name="Moolhuijzen P."/>
            <person name="Goolsby J.A."/>
            <person name="Tidwell J."/>
            <person name="Bellgard S.E."/>
            <person name="Bellgard M.I."/>
        </authorList>
    </citation>
    <scope>NUCLEOTIDE SEQUENCE</scope>
    <source>
        <tissue evidence="3">Shoot tissue taken approximately 20 cm above the soil surface</tissue>
    </source>
</reference>
<dbReference type="InterPro" id="IPR005379">
    <property type="entry name" value="FDM1-5/IDN2_XH"/>
</dbReference>
<dbReference type="Pfam" id="PF03469">
    <property type="entry name" value="XH"/>
    <property type="match status" value="1"/>
</dbReference>
<name>A0A0A9B7S5_ARUDO</name>
<dbReference type="PANTHER" id="PTHR21596:SF63">
    <property type="entry name" value="FACTOR OF DNA METHYLATION 1"/>
    <property type="match status" value="1"/>
</dbReference>
<accession>A0A0A9B7S5</accession>
<feature type="domain" description="Factor of DNA methylation 1-5/IDN2" evidence="2">
    <location>
        <begin position="97"/>
        <end position="225"/>
    </location>
</feature>
<feature type="coiled-coil region" evidence="1">
    <location>
        <begin position="59"/>
        <end position="90"/>
    </location>
</feature>
<keyword evidence="1" id="KW-0175">Coiled coil</keyword>
<dbReference type="AlphaFoldDB" id="A0A0A9B7S5"/>
<evidence type="ECO:0000259" key="2">
    <source>
        <dbReference type="Pfam" id="PF03469"/>
    </source>
</evidence>
<evidence type="ECO:0000313" key="3">
    <source>
        <dbReference type="EMBL" id="JAD57260.1"/>
    </source>
</evidence>
<sequence length="229" mass="26349">MQLASKQKLELEIEQLKGKLEVMKHMGPEEDTNVKEELDKMHETLEEKDAEMEGMDSLNQTLIIMQRRTNDELEEAKKELTSGLQKMSGTRPAIGVKRMGELDHKAFLAACKEKIAKDDEEELALLCSKWEAEISQPEWHPFQVIVDGQAKEIIQKDDEKLQALKAELGEKVHDVVVKALLEMNEYNPSGRYPLPELWNFKEDRKASMGEVAAYIVKQWKTSKKKHSYP</sequence>